<feature type="domain" description="RNA polymerase sigma-70 region 2" evidence="6">
    <location>
        <begin position="23"/>
        <end position="90"/>
    </location>
</feature>
<dbReference type="InterPro" id="IPR036388">
    <property type="entry name" value="WH-like_DNA-bd_sf"/>
</dbReference>
<evidence type="ECO:0000256" key="2">
    <source>
        <dbReference type="ARBA" id="ARBA00023015"/>
    </source>
</evidence>
<evidence type="ECO:0000259" key="6">
    <source>
        <dbReference type="Pfam" id="PF04542"/>
    </source>
</evidence>
<dbReference type="PANTHER" id="PTHR43133:SF8">
    <property type="entry name" value="RNA POLYMERASE SIGMA FACTOR HI_1459-RELATED"/>
    <property type="match status" value="1"/>
</dbReference>
<name>A0A0F9VSF8_9ZZZZ</name>
<evidence type="ECO:0000256" key="3">
    <source>
        <dbReference type="ARBA" id="ARBA00023082"/>
    </source>
</evidence>
<dbReference type="AlphaFoldDB" id="A0A0F9VSF8"/>
<keyword evidence="3" id="KW-0731">Sigma factor</keyword>
<evidence type="ECO:0000259" key="7">
    <source>
        <dbReference type="Pfam" id="PF08281"/>
    </source>
</evidence>
<evidence type="ECO:0008006" key="9">
    <source>
        <dbReference type="Google" id="ProtNLM"/>
    </source>
</evidence>
<keyword evidence="2" id="KW-0805">Transcription regulation</keyword>
<dbReference type="Gene3D" id="1.10.1740.10">
    <property type="match status" value="1"/>
</dbReference>
<keyword evidence="5" id="KW-0804">Transcription</keyword>
<evidence type="ECO:0000256" key="4">
    <source>
        <dbReference type="ARBA" id="ARBA00023125"/>
    </source>
</evidence>
<dbReference type="GO" id="GO:0006352">
    <property type="term" value="P:DNA-templated transcription initiation"/>
    <property type="evidence" value="ECO:0007669"/>
    <property type="project" value="InterPro"/>
</dbReference>
<comment type="similarity">
    <text evidence="1">Belongs to the sigma-70 factor family. ECF subfamily.</text>
</comment>
<reference evidence="8" key="1">
    <citation type="journal article" date="2015" name="Nature">
        <title>Complex archaea that bridge the gap between prokaryotes and eukaryotes.</title>
        <authorList>
            <person name="Spang A."/>
            <person name="Saw J.H."/>
            <person name="Jorgensen S.L."/>
            <person name="Zaremba-Niedzwiedzka K."/>
            <person name="Martijn J."/>
            <person name="Lind A.E."/>
            <person name="van Eijk R."/>
            <person name="Schleper C."/>
            <person name="Guy L."/>
            <person name="Ettema T.J."/>
        </authorList>
    </citation>
    <scope>NUCLEOTIDE SEQUENCE</scope>
</reference>
<dbReference type="InterPro" id="IPR013249">
    <property type="entry name" value="RNA_pol_sigma70_r4_t2"/>
</dbReference>
<dbReference type="InterPro" id="IPR014284">
    <property type="entry name" value="RNA_pol_sigma-70_dom"/>
</dbReference>
<keyword evidence="4" id="KW-0238">DNA-binding</keyword>
<dbReference type="Pfam" id="PF08281">
    <property type="entry name" value="Sigma70_r4_2"/>
    <property type="match status" value="1"/>
</dbReference>
<accession>A0A0F9VSF8</accession>
<dbReference type="SUPFAM" id="SSF88659">
    <property type="entry name" value="Sigma3 and sigma4 domains of RNA polymerase sigma factors"/>
    <property type="match status" value="1"/>
</dbReference>
<gene>
    <name evidence="8" type="ORF">LCGC14_0102930</name>
</gene>
<comment type="caution">
    <text evidence="8">The sequence shown here is derived from an EMBL/GenBank/DDBJ whole genome shotgun (WGS) entry which is preliminary data.</text>
</comment>
<proteinExistence type="inferred from homology"/>
<dbReference type="InterPro" id="IPR007627">
    <property type="entry name" value="RNA_pol_sigma70_r2"/>
</dbReference>
<dbReference type="CDD" id="cd06171">
    <property type="entry name" value="Sigma70_r4"/>
    <property type="match status" value="1"/>
</dbReference>
<dbReference type="InterPro" id="IPR013324">
    <property type="entry name" value="RNA_pol_sigma_r3/r4-like"/>
</dbReference>
<evidence type="ECO:0000256" key="1">
    <source>
        <dbReference type="ARBA" id="ARBA00010641"/>
    </source>
</evidence>
<dbReference type="GO" id="GO:0016987">
    <property type="term" value="F:sigma factor activity"/>
    <property type="evidence" value="ECO:0007669"/>
    <property type="project" value="UniProtKB-KW"/>
</dbReference>
<protein>
    <recommendedName>
        <fullName evidence="9">RNA polymerase sigma-70 region 2 domain-containing protein</fullName>
    </recommendedName>
</protein>
<feature type="domain" description="RNA polymerase sigma factor 70 region 4 type 2" evidence="7">
    <location>
        <begin position="130"/>
        <end position="180"/>
    </location>
</feature>
<dbReference type="GO" id="GO:0003677">
    <property type="term" value="F:DNA binding"/>
    <property type="evidence" value="ECO:0007669"/>
    <property type="project" value="UniProtKB-KW"/>
</dbReference>
<evidence type="ECO:0000313" key="8">
    <source>
        <dbReference type="EMBL" id="KKO02843.1"/>
    </source>
</evidence>
<dbReference type="EMBL" id="LAZR01000029">
    <property type="protein sequence ID" value="KKO02843.1"/>
    <property type="molecule type" value="Genomic_DNA"/>
</dbReference>
<organism evidence="8">
    <name type="scientific">marine sediment metagenome</name>
    <dbReference type="NCBI Taxonomy" id="412755"/>
    <lineage>
        <taxon>unclassified sequences</taxon>
        <taxon>metagenomes</taxon>
        <taxon>ecological metagenomes</taxon>
    </lineage>
</organism>
<dbReference type="PANTHER" id="PTHR43133">
    <property type="entry name" value="RNA POLYMERASE ECF-TYPE SIGMA FACTO"/>
    <property type="match status" value="1"/>
</dbReference>
<dbReference type="SUPFAM" id="SSF88946">
    <property type="entry name" value="Sigma2 domain of RNA polymerase sigma factors"/>
    <property type="match status" value="1"/>
</dbReference>
<dbReference type="NCBIfam" id="TIGR02937">
    <property type="entry name" value="sigma70-ECF"/>
    <property type="match status" value="1"/>
</dbReference>
<dbReference type="InterPro" id="IPR039425">
    <property type="entry name" value="RNA_pol_sigma-70-like"/>
</dbReference>
<dbReference type="Pfam" id="PF04542">
    <property type="entry name" value="Sigma70_r2"/>
    <property type="match status" value="1"/>
</dbReference>
<dbReference type="Gene3D" id="1.10.10.10">
    <property type="entry name" value="Winged helix-like DNA-binding domain superfamily/Winged helix DNA-binding domain"/>
    <property type="match status" value="1"/>
</dbReference>
<sequence>MDLKEEKKLIQKAKQNPEVFGRLYEQHYPKIFGYILKRTANFEIAQDITSETFFKALKKLWQFHWKNIPFSSWLYRIANNEIANYFRKNKHKPVPLESIPEPFSTSNSNPSADILEAEEELKKHQDFLVLQKEISKLSAKYQEVIILRFFDKKQIKEIAEILGKREGTIKSLLHRGLEKLRQSVE</sequence>
<evidence type="ECO:0000256" key="5">
    <source>
        <dbReference type="ARBA" id="ARBA00023163"/>
    </source>
</evidence>
<dbReference type="InterPro" id="IPR013325">
    <property type="entry name" value="RNA_pol_sigma_r2"/>
</dbReference>